<reference evidence="8" key="1">
    <citation type="submission" date="2021-01" db="UniProtKB">
        <authorList>
            <consortium name="EnsemblMetazoa"/>
        </authorList>
    </citation>
    <scope>IDENTIFICATION</scope>
</reference>
<keyword evidence="3 7" id="KW-0812">Transmembrane</keyword>
<keyword evidence="5 7" id="KW-1133">Transmembrane helix</keyword>
<name>A0A7M7J0I1_VARDE</name>
<keyword evidence="4" id="KW-0378">Hydrolase</keyword>
<evidence type="ECO:0000256" key="6">
    <source>
        <dbReference type="ARBA" id="ARBA00023136"/>
    </source>
</evidence>
<feature type="transmembrane region" description="Helical" evidence="7">
    <location>
        <begin position="346"/>
        <end position="366"/>
    </location>
</feature>
<feature type="transmembrane region" description="Helical" evidence="7">
    <location>
        <begin position="495"/>
        <end position="517"/>
    </location>
</feature>
<dbReference type="PANTHER" id="PTHR12174">
    <property type="entry name" value="SIGNAL PEPTIDE PEPTIDASE"/>
    <property type="match status" value="1"/>
</dbReference>
<feature type="transmembrane region" description="Helical" evidence="7">
    <location>
        <begin position="440"/>
        <end position="459"/>
    </location>
</feature>
<evidence type="ECO:0000256" key="1">
    <source>
        <dbReference type="ARBA" id="ARBA00004127"/>
    </source>
</evidence>
<dbReference type="SMART" id="SM00730">
    <property type="entry name" value="PSN"/>
    <property type="match status" value="1"/>
</dbReference>
<dbReference type="EnsemblMetazoa" id="XM_022788476">
    <property type="protein sequence ID" value="XP_022644211"/>
    <property type="gene ID" value="LOC111243244"/>
</dbReference>
<dbReference type="GO" id="GO:0033619">
    <property type="term" value="P:membrane protein proteolysis"/>
    <property type="evidence" value="ECO:0007669"/>
    <property type="project" value="TreeGrafter"/>
</dbReference>
<evidence type="ECO:0000313" key="9">
    <source>
        <dbReference type="Proteomes" id="UP000594260"/>
    </source>
</evidence>
<sequence length="540" mass="60657">MSSKAVRSGRYIESRQTLWTITVRGTATVAAPTGLHQGVIIIPSKKGVLCVEDNRRRVPSGTVPVYVLQNWTDLRVFLESASTSTSRKKSLLILYKTDADSVVSFLPLANVLRKSLLAEFAWLSSVDKGTDILRLNPIRIYNPLHGPSLDLLSKNATHPEGFVEVQVVAQTAASQTLALMYFCVIALLILGIGSAKMYLKADREFYYVQHRQEERQRSMEKSEIIRLLGRWEGVMLHMNLGYVLVTLQQICLMLLVLYYFNWTLTILNLGFPILFIMAFDDLLGPLIVTGNIGVVTSNLVFLPYIPGNRNVPLPCISRGNPIRLLFLAVPVTSAIVWYIHRTKYTQIWLLHNFMGSTMCIWLISLVRLPSLSVAVVIAVLLALYDFFMVYVTPLFTYDGKSVMEAVARGTNGEQMPMVLQMPPFTYGANYPECTGPLQGFIGMGDFIIPGFVVAYFGAFDAMCRREHWLKFTYLAMAAYVLGLLVTYGVKEIMNIPQPALVYIIPSLFIILIPAALISRVWHEVWTGDFLGNKKVSEKKE</sequence>
<dbReference type="GO" id="GO:0030660">
    <property type="term" value="C:Golgi-associated vesicle membrane"/>
    <property type="evidence" value="ECO:0007669"/>
    <property type="project" value="TreeGrafter"/>
</dbReference>
<dbReference type="RefSeq" id="XP_022644211.1">
    <property type="nucleotide sequence ID" value="XM_022788476.1"/>
</dbReference>
<dbReference type="GO" id="GO:0005765">
    <property type="term" value="C:lysosomal membrane"/>
    <property type="evidence" value="ECO:0007669"/>
    <property type="project" value="TreeGrafter"/>
</dbReference>
<dbReference type="InterPro" id="IPR006639">
    <property type="entry name" value="Preselin/SPP"/>
</dbReference>
<comment type="subcellular location">
    <subcellularLocation>
        <location evidence="1">Endomembrane system</location>
        <topology evidence="1">Multi-pass membrane protein</topology>
    </subcellularLocation>
</comment>
<dbReference type="PANTHER" id="PTHR12174:SF103">
    <property type="entry name" value="INTRAMEMBRANE PROTEASE (IMPAS) FAMILY"/>
    <property type="match status" value="1"/>
</dbReference>
<feature type="transmembrane region" description="Helical" evidence="7">
    <location>
        <begin position="282"/>
        <end position="301"/>
    </location>
</feature>
<evidence type="ECO:0000256" key="7">
    <source>
        <dbReference type="SAM" id="Phobius"/>
    </source>
</evidence>
<feature type="transmembrane region" description="Helical" evidence="7">
    <location>
        <begin position="471"/>
        <end position="489"/>
    </location>
</feature>
<evidence type="ECO:0000313" key="8">
    <source>
        <dbReference type="EnsemblMetazoa" id="XP_022644211"/>
    </source>
</evidence>
<protein>
    <submittedName>
        <fullName evidence="8">Uncharacterized protein</fullName>
    </submittedName>
</protein>
<proteinExistence type="inferred from homology"/>
<evidence type="ECO:0000256" key="2">
    <source>
        <dbReference type="ARBA" id="ARBA00006859"/>
    </source>
</evidence>
<feature type="transmembrane region" description="Helical" evidence="7">
    <location>
        <begin position="178"/>
        <end position="199"/>
    </location>
</feature>
<dbReference type="GeneID" id="111243244"/>
<dbReference type="InterPro" id="IPR007369">
    <property type="entry name" value="Peptidase_A22B_SPP"/>
</dbReference>
<dbReference type="GO" id="GO:0098553">
    <property type="term" value="C:lumenal side of endoplasmic reticulum membrane"/>
    <property type="evidence" value="ECO:0007669"/>
    <property type="project" value="TreeGrafter"/>
</dbReference>
<dbReference type="AlphaFoldDB" id="A0A7M7J0I1"/>
<evidence type="ECO:0000256" key="5">
    <source>
        <dbReference type="ARBA" id="ARBA00022989"/>
    </source>
</evidence>
<keyword evidence="9" id="KW-1185">Reference proteome</keyword>
<feature type="transmembrane region" description="Helical" evidence="7">
    <location>
        <begin position="322"/>
        <end position="340"/>
    </location>
</feature>
<dbReference type="GO" id="GO:0098554">
    <property type="term" value="C:cytoplasmic side of endoplasmic reticulum membrane"/>
    <property type="evidence" value="ECO:0007669"/>
    <property type="project" value="TreeGrafter"/>
</dbReference>
<dbReference type="Pfam" id="PF04258">
    <property type="entry name" value="Peptidase_A22B"/>
    <property type="match status" value="1"/>
</dbReference>
<keyword evidence="6 7" id="KW-0472">Membrane</keyword>
<evidence type="ECO:0000256" key="4">
    <source>
        <dbReference type="ARBA" id="ARBA00022801"/>
    </source>
</evidence>
<feature type="transmembrane region" description="Helical" evidence="7">
    <location>
        <begin position="373"/>
        <end position="395"/>
    </location>
</feature>
<organism evidence="8 9">
    <name type="scientific">Varroa destructor</name>
    <name type="common">Honeybee mite</name>
    <dbReference type="NCBI Taxonomy" id="109461"/>
    <lineage>
        <taxon>Eukaryota</taxon>
        <taxon>Metazoa</taxon>
        <taxon>Ecdysozoa</taxon>
        <taxon>Arthropoda</taxon>
        <taxon>Chelicerata</taxon>
        <taxon>Arachnida</taxon>
        <taxon>Acari</taxon>
        <taxon>Parasitiformes</taxon>
        <taxon>Mesostigmata</taxon>
        <taxon>Gamasina</taxon>
        <taxon>Dermanyssoidea</taxon>
        <taxon>Varroidae</taxon>
        <taxon>Varroa</taxon>
    </lineage>
</organism>
<dbReference type="GO" id="GO:0042500">
    <property type="term" value="F:aspartic endopeptidase activity, intramembrane cleaving"/>
    <property type="evidence" value="ECO:0007669"/>
    <property type="project" value="InterPro"/>
</dbReference>
<comment type="similarity">
    <text evidence="2">Belongs to the peptidase A22B family.</text>
</comment>
<evidence type="ECO:0000256" key="3">
    <source>
        <dbReference type="ARBA" id="ARBA00022692"/>
    </source>
</evidence>
<accession>A0A7M7J0I1</accession>
<dbReference type="Proteomes" id="UP000594260">
    <property type="component" value="Unplaced"/>
</dbReference>